<dbReference type="InterPro" id="IPR011009">
    <property type="entry name" value="Kinase-like_dom_sf"/>
</dbReference>
<dbReference type="SUPFAM" id="SSF56112">
    <property type="entry name" value="Protein kinase-like (PK-like)"/>
    <property type="match status" value="1"/>
</dbReference>
<accession>A0A4P6JYP8</accession>
<organism evidence="1 2">
    <name type="scientific">Ktedonosporobacter rubrisoli</name>
    <dbReference type="NCBI Taxonomy" id="2509675"/>
    <lineage>
        <taxon>Bacteria</taxon>
        <taxon>Bacillati</taxon>
        <taxon>Chloroflexota</taxon>
        <taxon>Ktedonobacteria</taxon>
        <taxon>Ktedonobacterales</taxon>
        <taxon>Ktedonosporobacteraceae</taxon>
        <taxon>Ktedonosporobacter</taxon>
    </lineage>
</organism>
<dbReference type="RefSeq" id="WP_129891644.1">
    <property type="nucleotide sequence ID" value="NZ_CP035758.1"/>
</dbReference>
<gene>
    <name evidence="1" type="ORF">EPA93_33260</name>
</gene>
<dbReference type="Gene3D" id="1.10.510.10">
    <property type="entry name" value="Transferase(Phosphotransferase) domain 1"/>
    <property type="match status" value="1"/>
</dbReference>
<reference evidence="1 2" key="1">
    <citation type="submission" date="2019-01" db="EMBL/GenBank/DDBJ databases">
        <title>Ktedonosporobacter rubrisoli SCAWS-G2.</title>
        <authorList>
            <person name="Huang Y."/>
            <person name="Yan B."/>
        </authorList>
    </citation>
    <scope>NUCLEOTIDE SEQUENCE [LARGE SCALE GENOMIC DNA]</scope>
    <source>
        <strain evidence="1 2">SCAWS-G2</strain>
    </source>
</reference>
<dbReference type="Proteomes" id="UP000290365">
    <property type="component" value="Chromosome"/>
</dbReference>
<evidence type="ECO:0000313" key="2">
    <source>
        <dbReference type="Proteomes" id="UP000290365"/>
    </source>
</evidence>
<proteinExistence type="predicted"/>
<protein>
    <recommendedName>
        <fullName evidence="3">Protein kinase domain-containing protein</fullName>
    </recommendedName>
</protein>
<name>A0A4P6JYP8_KTERU</name>
<keyword evidence="2" id="KW-1185">Reference proteome</keyword>
<dbReference type="EMBL" id="CP035758">
    <property type="protein sequence ID" value="QBD80580.1"/>
    <property type="molecule type" value="Genomic_DNA"/>
</dbReference>
<sequence>MPERLAYDEAMLFSTIRLKIPDPELKQGKVEVVTAYTSRGVVERPWGIEGGFAVVYKFRTLSGSFRALRCFRAPMSPDMQFRYESLGTYFHTHVRAITAGFKYYDSGIMVKDQGKAQPQAYPVIVMDWVEGTTLTEKVNELCKWRDKAGLKQLSQQFFQILAVMRRCSIAHGDLAGVNATSQLLHSGGFKRGASYSSLYSECCLVSIIPYKLRSSKRLAG</sequence>
<dbReference type="KEGG" id="kbs:EPA93_33260"/>
<evidence type="ECO:0008006" key="3">
    <source>
        <dbReference type="Google" id="ProtNLM"/>
    </source>
</evidence>
<dbReference type="OrthoDB" id="2485468at2"/>
<evidence type="ECO:0000313" key="1">
    <source>
        <dbReference type="EMBL" id="QBD80580.1"/>
    </source>
</evidence>
<dbReference type="AlphaFoldDB" id="A0A4P6JYP8"/>